<comment type="caution">
    <text evidence="4">The sequence shown here is derived from an EMBL/GenBank/DDBJ whole genome shotgun (WGS) entry which is preliminary data.</text>
</comment>
<dbReference type="Gene3D" id="4.10.60.10">
    <property type="entry name" value="Zinc finger, CCHC-type"/>
    <property type="match status" value="1"/>
</dbReference>
<dbReference type="GO" id="GO:0003676">
    <property type="term" value="F:nucleic acid binding"/>
    <property type="evidence" value="ECO:0007669"/>
    <property type="project" value="InterPro"/>
</dbReference>
<dbReference type="GO" id="GO:0044179">
    <property type="term" value="P:hemolysis in another organism"/>
    <property type="evidence" value="ECO:0007669"/>
    <property type="project" value="InterPro"/>
</dbReference>
<organism evidence="4 5">
    <name type="scientific">Pseudolycoriella hygida</name>
    <dbReference type="NCBI Taxonomy" id="35572"/>
    <lineage>
        <taxon>Eukaryota</taxon>
        <taxon>Metazoa</taxon>
        <taxon>Ecdysozoa</taxon>
        <taxon>Arthropoda</taxon>
        <taxon>Hexapoda</taxon>
        <taxon>Insecta</taxon>
        <taxon>Pterygota</taxon>
        <taxon>Neoptera</taxon>
        <taxon>Endopterygota</taxon>
        <taxon>Diptera</taxon>
        <taxon>Nematocera</taxon>
        <taxon>Sciaroidea</taxon>
        <taxon>Sciaridae</taxon>
        <taxon>Pseudolycoriella</taxon>
    </lineage>
</organism>
<keyword evidence="1" id="KW-0862">Zinc</keyword>
<dbReference type="InterPro" id="IPR027018">
    <property type="entry name" value="Hemolysin_E"/>
</dbReference>
<reference evidence="4" key="1">
    <citation type="submission" date="2022-07" db="EMBL/GenBank/DDBJ databases">
        <authorList>
            <person name="Trinca V."/>
            <person name="Uliana J.V.C."/>
            <person name="Torres T.T."/>
            <person name="Ward R.J."/>
            <person name="Monesi N."/>
        </authorList>
    </citation>
    <scope>NUCLEOTIDE SEQUENCE</scope>
    <source>
        <strain evidence="4">HSMRA1968</strain>
        <tissue evidence="4">Whole embryos</tissue>
    </source>
</reference>
<dbReference type="SMART" id="SM00343">
    <property type="entry name" value="ZnF_C2HC"/>
    <property type="match status" value="1"/>
</dbReference>
<evidence type="ECO:0000256" key="2">
    <source>
        <dbReference type="SAM" id="MobiDB-lite"/>
    </source>
</evidence>
<evidence type="ECO:0000313" key="4">
    <source>
        <dbReference type="EMBL" id="KAJ6603993.1"/>
    </source>
</evidence>
<dbReference type="InterPro" id="IPR001878">
    <property type="entry name" value="Znf_CCHC"/>
</dbReference>
<proteinExistence type="predicted"/>
<keyword evidence="1" id="KW-0479">Metal-binding</keyword>
<accession>A0A9Q0MHG2</accession>
<dbReference type="InterPro" id="IPR036875">
    <property type="entry name" value="Znf_CCHC_sf"/>
</dbReference>
<dbReference type="EMBL" id="WJQU01005940">
    <property type="protein sequence ID" value="KAJ6603993.1"/>
    <property type="molecule type" value="Genomic_DNA"/>
</dbReference>
<keyword evidence="5" id="KW-1185">Reference proteome</keyword>
<dbReference type="AlphaFoldDB" id="A0A9Q0MHG2"/>
<feature type="compositionally biased region" description="Polar residues" evidence="2">
    <location>
        <begin position="576"/>
        <end position="597"/>
    </location>
</feature>
<dbReference type="Pfam" id="PF06109">
    <property type="entry name" value="HlyE"/>
    <property type="match status" value="1"/>
</dbReference>
<feature type="domain" description="CCHC-type" evidence="3">
    <location>
        <begin position="367"/>
        <end position="383"/>
    </location>
</feature>
<dbReference type="PROSITE" id="PS50158">
    <property type="entry name" value="ZF_CCHC"/>
    <property type="match status" value="1"/>
</dbReference>
<dbReference type="Gene3D" id="1.20.1170.10">
    <property type="match status" value="1"/>
</dbReference>
<name>A0A9Q0MHG2_9DIPT</name>
<dbReference type="GO" id="GO:0008270">
    <property type="term" value="F:zinc ion binding"/>
    <property type="evidence" value="ECO:0007669"/>
    <property type="project" value="UniProtKB-KW"/>
</dbReference>
<evidence type="ECO:0000256" key="1">
    <source>
        <dbReference type="PROSITE-ProRule" id="PRU00047"/>
    </source>
</evidence>
<sequence length="606" mass="68990">MKCFQTYSVLREARLRIIQKMRLFALLIVFGVFENVVQGSSGVLENQSDGKELLNLQEPNILQNVLNNMTDILDLNIDILKYVHRFNNVNKKLSKYQSNFSKDANAVVSEICTKVSNINDEYFPTEQSIGEWCGFAINLMTSFKKLLTNSNSVKVKLQKKFLNELLSSQLLQTNGNYNVIFENIEEAIDKIHEFYQILRLDYNTTSDYYEIRVALLKKALNEAATKDLNKEVGVNNNDEVFEKKVQDLKKQLTNILRTMFFITRRMDRTRFRIRLTKDRIIETKNDNGVKSQIDRLVSIHSEFFKSIGQSADKLLKRCDIIKAKLLQDVKAPHGETNAFHSFRQSNLRGKRIGRHNQQYATTKNGIRCYSCNQYGHNAAECPQSKKRQDQSDRFDTNETKISTQASGGFCAGFSSGFFEADDCYIDSGASYNMSNRDDWMEDKYGHEIGRVVMEISRNGSTQLLPINEVLHVPGLATNLLSVSRIFSKGFTVIFDMKGCQILDCDGNIFASGQHVNKMFKLNAKEIGSCLMAGNTAELSMELWHRRMGHINDIHLMKLRDNLATVTENQDDVGSSGDENQVEANIKSESSANQSEPATFNEPKAND</sequence>
<keyword evidence="1" id="KW-0863">Zinc-finger</keyword>
<protein>
    <submittedName>
        <fullName evidence="4">Hemolysin E, chromosomal</fullName>
    </submittedName>
</protein>
<dbReference type="SUPFAM" id="SSF57756">
    <property type="entry name" value="Retrovirus zinc finger-like domains"/>
    <property type="match status" value="1"/>
</dbReference>
<feature type="region of interest" description="Disordered" evidence="2">
    <location>
        <begin position="568"/>
        <end position="606"/>
    </location>
</feature>
<evidence type="ECO:0000313" key="5">
    <source>
        <dbReference type="Proteomes" id="UP001151699"/>
    </source>
</evidence>
<evidence type="ECO:0000259" key="3">
    <source>
        <dbReference type="PROSITE" id="PS50158"/>
    </source>
</evidence>
<dbReference type="SUPFAM" id="SSF58100">
    <property type="entry name" value="Bacterial hemolysins"/>
    <property type="match status" value="1"/>
</dbReference>
<dbReference type="Proteomes" id="UP001151699">
    <property type="component" value="Unassembled WGS sequence"/>
</dbReference>
<dbReference type="OrthoDB" id="413361at2759"/>
<gene>
    <name evidence="4" type="primary">hlyE_2</name>
    <name evidence="4" type="ORF">Bhyg_16185</name>
</gene>